<sequence length="60" mass="6901">MPCTRKPYAWHPNHVDLTCTTHPDAHFKSYAPHERNPCNGSHLSLPCTSNHMIFITRKTT</sequence>
<organism evidence="1 2">
    <name type="scientific">Colocasia esculenta</name>
    <name type="common">Wild taro</name>
    <name type="synonym">Arum esculentum</name>
    <dbReference type="NCBI Taxonomy" id="4460"/>
    <lineage>
        <taxon>Eukaryota</taxon>
        <taxon>Viridiplantae</taxon>
        <taxon>Streptophyta</taxon>
        <taxon>Embryophyta</taxon>
        <taxon>Tracheophyta</taxon>
        <taxon>Spermatophyta</taxon>
        <taxon>Magnoliopsida</taxon>
        <taxon>Liliopsida</taxon>
        <taxon>Araceae</taxon>
        <taxon>Aroideae</taxon>
        <taxon>Colocasieae</taxon>
        <taxon>Colocasia</taxon>
    </lineage>
</organism>
<proteinExistence type="predicted"/>
<dbReference type="Proteomes" id="UP000652761">
    <property type="component" value="Unassembled WGS sequence"/>
</dbReference>
<name>A0A843WVA3_COLES</name>
<evidence type="ECO:0000313" key="1">
    <source>
        <dbReference type="EMBL" id="MQM14472.1"/>
    </source>
</evidence>
<reference evidence="1" key="1">
    <citation type="submission" date="2017-07" db="EMBL/GenBank/DDBJ databases">
        <title>Taro Niue Genome Assembly and Annotation.</title>
        <authorList>
            <person name="Atibalentja N."/>
            <person name="Keating K."/>
            <person name="Fields C.J."/>
        </authorList>
    </citation>
    <scope>NUCLEOTIDE SEQUENCE</scope>
    <source>
        <strain evidence="1">Niue_2</strain>
        <tissue evidence="1">Leaf</tissue>
    </source>
</reference>
<dbReference type="EMBL" id="NMUH01006103">
    <property type="protein sequence ID" value="MQM14472.1"/>
    <property type="molecule type" value="Genomic_DNA"/>
</dbReference>
<dbReference type="AlphaFoldDB" id="A0A843WVA3"/>
<comment type="caution">
    <text evidence="1">The sequence shown here is derived from an EMBL/GenBank/DDBJ whole genome shotgun (WGS) entry which is preliminary data.</text>
</comment>
<gene>
    <name evidence="1" type="ORF">Taro_047403</name>
</gene>
<accession>A0A843WVA3</accession>
<keyword evidence="2" id="KW-1185">Reference proteome</keyword>
<protein>
    <submittedName>
        <fullName evidence="1">Uncharacterized protein</fullName>
    </submittedName>
</protein>
<evidence type="ECO:0000313" key="2">
    <source>
        <dbReference type="Proteomes" id="UP000652761"/>
    </source>
</evidence>